<organism evidence="1 2">
    <name type="scientific">Hymenobacter psychrotolerans DSM 18569</name>
    <dbReference type="NCBI Taxonomy" id="1121959"/>
    <lineage>
        <taxon>Bacteria</taxon>
        <taxon>Pseudomonadati</taxon>
        <taxon>Bacteroidota</taxon>
        <taxon>Cytophagia</taxon>
        <taxon>Cytophagales</taxon>
        <taxon>Hymenobacteraceae</taxon>
        <taxon>Hymenobacter</taxon>
    </lineage>
</organism>
<gene>
    <name evidence="1" type="ORF">SAMN02746009_03050</name>
</gene>
<dbReference type="STRING" id="1121959.SAMN02746009_03050"/>
<name>A0A1M7BYQ9_9BACT</name>
<dbReference type="AlphaFoldDB" id="A0A1M7BYQ9"/>
<evidence type="ECO:0000313" key="1">
    <source>
        <dbReference type="EMBL" id="SHL60067.1"/>
    </source>
</evidence>
<evidence type="ECO:0000313" key="2">
    <source>
        <dbReference type="Proteomes" id="UP000183947"/>
    </source>
</evidence>
<protein>
    <submittedName>
        <fullName evidence="1">Uncharacterized protein</fullName>
    </submittedName>
</protein>
<proteinExistence type="predicted"/>
<keyword evidence="2" id="KW-1185">Reference proteome</keyword>
<dbReference type="Proteomes" id="UP000183947">
    <property type="component" value="Unassembled WGS sequence"/>
</dbReference>
<sequence>MQPTVEEALNGMVNPRYMVLKDVTAVYHQPADTLDSRQAIKLFPGTRIYLRRPMPNGMRVDLGLVAGEQYYVPAKSLKGLQTIVEI</sequence>
<reference evidence="2" key="1">
    <citation type="submission" date="2016-11" db="EMBL/GenBank/DDBJ databases">
        <authorList>
            <person name="Varghese N."/>
            <person name="Submissions S."/>
        </authorList>
    </citation>
    <scope>NUCLEOTIDE SEQUENCE [LARGE SCALE GENOMIC DNA]</scope>
    <source>
        <strain evidence="2">DSM 18569</strain>
    </source>
</reference>
<accession>A0A1M7BYQ9</accession>
<dbReference type="EMBL" id="FRAS01000017">
    <property type="protein sequence ID" value="SHL60067.1"/>
    <property type="molecule type" value="Genomic_DNA"/>
</dbReference>